<dbReference type="EMBL" id="BPVZ01000062">
    <property type="protein sequence ID" value="GKV23280.1"/>
    <property type="molecule type" value="Genomic_DNA"/>
</dbReference>
<evidence type="ECO:0000256" key="1">
    <source>
        <dbReference type="SAM" id="Phobius"/>
    </source>
</evidence>
<keyword evidence="3" id="KW-1185">Reference proteome</keyword>
<dbReference type="Proteomes" id="UP001054252">
    <property type="component" value="Unassembled WGS sequence"/>
</dbReference>
<feature type="transmembrane region" description="Helical" evidence="1">
    <location>
        <begin position="6"/>
        <end position="33"/>
    </location>
</feature>
<dbReference type="AlphaFoldDB" id="A0AAV5KFC3"/>
<protein>
    <recommendedName>
        <fullName evidence="4">NADH dehydrogenase subunit 4</fullName>
    </recommendedName>
</protein>
<keyword evidence="1" id="KW-0812">Transmembrane</keyword>
<proteinExistence type="predicted"/>
<keyword evidence="1" id="KW-0472">Membrane</keyword>
<keyword evidence="1" id="KW-1133">Transmembrane helix</keyword>
<evidence type="ECO:0008006" key="4">
    <source>
        <dbReference type="Google" id="ProtNLM"/>
    </source>
</evidence>
<reference evidence="2 3" key="1">
    <citation type="journal article" date="2021" name="Commun. Biol.">
        <title>The genome of Shorea leprosula (Dipterocarpaceae) highlights the ecological relevance of drought in aseasonal tropical rainforests.</title>
        <authorList>
            <person name="Ng K.K.S."/>
            <person name="Kobayashi M.J."/>
            <person name="Fawcett J.A."/>
            <person name="Hatakeyama M."/>
            <person name="Paape T."/>
            <person name="Ng C.H."/>
            <person name="Ang C.C."/>
            <person name="Tnah L.H."/>
            <person name="Lee C.T."/>
            <person name="Nishiyama T."/>
            <person name="Sese J."/>
            <person name="O'Brien M.J."/>
            <person name="Copetti D."/>
            <person name="Mohd Noor M.I."/>
            <person name="Ong R.C."/>
            <person name="Putra M."/>
            <person name="Sireger I.Z."/>
            <person name="Indrioko S."/>
            <person name="Kosugi Y."/>
            <person name="Izuno A."/>
            <person name="Isagi Y."/>
            <person name="Lee S.L."/>
            <person name="Shimizu K.K."/>
        </authorList>
    </citation>
    <scope>NUCLEOTIDE SEQUENCE [LARGE SCALE GENOMIC DNA]</scope>
    <source>
        <tissue evidence="2">Leaf</tissue>
    </source>
</reference>
<evidence type="ECO:0000313" key="2">
    <source>
        <dbReference type="EMBL" id="GKV23280.1"/>
    </source>
</evidence>
<comment type="caution">
    <text evidence="2">The sequence shown here is derived from an EMBL/GenBank/DDBJ whole genome shotgun (WGS) entry which is preliminary data.</text>
</comment>
<gene>
    <name evidence="2" type="ORF">SLEP1_g33028</name>
</gene>
<evidence type="ECO:0000313" key="3">
    <source>
        <dbReference type="Proteomes" id="UP001054252"/>
    </source>
</evidence>
<sequence>MLFFFFWILSSIACHFLGSGLHILFCGAAYTFFSSGWFMPAVFHGGHMISCILTPPGHLCGILP</sequence>
<name>A0AAV5KFC3_9ROSI</name>
<organism evidence="2 3">
    <name type="scientific">Rubroshorea leprosula</name>
    <dbReference type="NCBI Taxonomy" id="152421"/>
    <lineage>
        <taxon>Eukaryota</taxon>
        <taxon>Viridiplantae</taxon>
        <taxon>Streptophyta</taxon>
        <taxon>Embryophyta</taxon>
        <taxon>Tracheophyta</taxon>
        <taxon>Spermatophyta</taxon>
        <taxon>Magnoliopsida</taxon>
        <taxon>eudicotyledons</taxon>
        <taxon>Gunneridae</taxon>
        <taxon>Pentapetalae</taxon>
        <taxon>rosids</taxon>
        <taxon>malvids</taxon>
        <taxon>Malvales</taxon>
        <taxon>Dipterocarpaceae</taxon>
        <taxon>Rubroshorea</taxon>
    </lineage>
</organism>
<accession>A0AAV5KFC3</accession>